<dbReference type="AlphaFoldDB" id="A0AAD9DBM0"/>
<feature type="compositionally biased region" description="Basic and acidic residues" evidence="1">
    <location>
        <begin position="62"/>
        <end position="74"/>
    </location>
</feature>
<evidence type="ECO:0000256" key="1">
    <source>
        <dbReference type="SAM" id="MobiDB-lite"/>
    </source>
</evidence>
<feature type="compositionally biased region" description="Basic residues" evidence="1">
    <location>
        <begin position="21"/>
        <end position="30"/>
    </location>
</feature>
<gene>
    <name evidence="3" type="ORF">QTG54_008974</name>
</gene>
<feature type="compositionally biased region" description="Basic residues" evidence="1">
    <location>
        <begin position="51"/>
        <end position="61"/>
    </location>
</feature>
<feature type="region of interest" description="Disordered" evidence="1">
    <location>
        <begin position="1"/>
        <end position="81"/>
    </location>
</feature>
<name>A0AAD9DBM0_9STRA</name>
<evidence type="ECO:0000313" key="3">
    <source>
        <dbReference type="EMBL" id="KAK1740024.1"/>
    </source>
</evidence>
<dbReference type="InterPro" id="IPR001810">
    <property type="entry name" value="F-box_dom"/>
</dbReference>
<dbReference type="InterPro" id="IPR036047">
    <property type="entry name" value="F-box-like_dom_sf"/>
</dbReference>
<comment type="caution">
    <text evidence="3">The sequence shown here is derived from an EMBL/GenBank/DDBJ whole genome shotgun (WGS) entry which is preliminary data.</text>
</comment>
<dbReference type="CDD" id="cd09917">
    <property type="entry name" value="F-box_SF"/>
    <property type="match status" value="1"/>
</dbReference>
<evidence type="ECO:0000259" key="2">
    <source>
        <dbReference type="Pfam" id="PF00646"/>
    </source>
</evidence>
<dbReference type="SUPFAM" id="SSF81383">
    <property type="entry name" value="F-box domain"/>
    <property type="match status" value="1"/>
</dbReference>
<reference evidence="3" key="1">
    <citation type="submission" date="2023-06" db="EMBL/GenBank/DDBJ databases">
        <title>Survivors Of The Sea: Transcriptome response of Skeletonema marinoi to long-term dormancy.</title>
        <authorList>
            <person name="Pinder M.I.M."/>
            <person name="Kourtchenko O."/>
            <person name="Robertson E.K."/>
            <person name="Larsson T."/>
            <person name="Maumus F."/>
            <person name="Osuna-Cruz C.M."/>
            <person name="Vancaester E."/>
            <person name="Stenow R."/>
            <person name="Vandepoele K."/>
            <person name="Ploug H."/>
            <person name="Bruchert V."/>
            <person name="Godhe A."/>
            <person name="Topel M."/>
        </authorList>
    </citation>
    <scope>NUCLEOTIDE SEQUENCE</scope>
    <source>
        <strain evidence="3">R05AC</strain>
    </source>
</reference>
<sequence length="648" mass="73588">MKTAKHPNDEADLPEEDSKPPAKRPRRKAAIKSEKLIAGMAEDDDDVKNSPPKRPRRKKAALKSEEPAKDDSSSAEHGGSGPVVINVDAMVNVMEFLPPRSLYNIALTCKSLREMVTTKMVVHSALIHGGHAKKTMEELYNMMKNRSIHVPSPLRLLRLANGKRCEFCVNKSVNSLYNGLNIGAFSCWDCLAKGDDPLTKAWKTSWARYWRNPVYQKILNHPRVAFRDKSKGKFLWIQDRMDAHGEKFGPIVCWEDIDAMAECADGKNATAAAKAASSVAANHASVAANYVAGRLAEANALSNIEWIDRYLTDTLGAPPVEEYSEFIEAFADITDRARRIAREKENIKRDKRVKKQENRRAATDKFLADVTALIDEPFREKAVESSSSSYKTFVTPFVEDLMGPYLRAVSSIKKNTSTELAKEINTFLRSLDELLAMNFLSDEDAFESAAKAFFVESFPNMDAVFNARSYYSSNRLDSNFRGIMKENCFFKALCYLKEYDLSPMILATEPSASLAKASNYLNESSLKRVAQRAWKKHFDFLKTEESFDSAKNTRGFQETHNYFGQVLAKLDEYSTWLDAKREAAKSEEELRVWQNTDKVRSMLQDVANGYDPRVFSYFMTHDFELTFKYQTDSSFRYEQMRLGWAQEG</sequence>
<evidence type="ECO:0000313" key="4">
    <source>
        <dbReference type="Proteomes" id="UP001224775"/>
    </source>
</evidence>
<feature type="domain" description="F-box" evidence="2">
    <location>
        <begin position="88"/>
        <end position="119"/>
    </location>
</feature>
<dbReference type="Proteomes" id="UP001224775">
    <property type="component" value="Unassembled WGS sequence"/>
</dbReference>
<proteinExistence type="predicted"/>
<protein>
    <recommendedName>
        <fullName evidence="2">F-box domain-containing protein</fullName>
    </recommendedName>
</protein>
<keyword evidence="4" id="KW-1185">Reference proteome</keyword>
<organism evidence="3 4">
    <name type="scientific">Skeletonema marinoi</name>
    <dbReference type="NCBI Taxonomy" id="267567"/>
    <lineage>
        <taxon>Eukaryota</taxon>
        <taxon>Sar</taxon>
        <taxon>Stramenopiles</taxon>
        <taxon>Ochrophyta</taxon>
        <taxon>Bacillariophyta</taxon>
        <taxon>Coscinodiscophyceae</taxon>
        <taxon>Thalassiosirophycidae</taxon>
        <taxon>Thalassiosirales</taxon>
        <taxon>Skeletonemataceae</taxon>
        <taxon>Skeletonema</taxon>
        <taxon>Skeletonema marinoi-dohrnii complex</taxon>
    </lineage>
</organism>
<dbReference type="EMBL" id="JATAAI010000016">
    <property type="protein sequence ID" value="KAK1740024.1"/>
    <property type="molecule type" value="Genomic_DNA"/>
</dbReference>
<accession>A0AAD9DBM0</accession>
<dbReference type="Pfam" id="PF00646">
    <property type="entry name" value="F-box"/>
    <property type="match status" value="1"/>
</dbReference>